<proteinExistence type="predicted"/>
<dbReference type="AlphaFoldDB" id="A0A553N2K3"/>
<dbReference type="GO" id="GO:0016020">
    <property type="term" value="C:membrane"/>
    <property type="evidence" value="ECO:0007669"/>
    <property type="project" value="UniProtKB-SubCell"/>
</dbReference>
<feature type="transmembrane region" description="Helical" evidence="5">
    <location>
        <begin position="82"/>
        <end position="99"/>
    </location>
</feature>
<keyword evidence="4 5" id="KW-0472">Membrane</keyword>
<keyword evidence="2 5" id="KW-0812">Transmembrane</keyword>
<protein>
    <recommendedName>
        <fullName evidence="8">Major facilitator superfamily (MFS) profile domain-containing protein</fullName>
    </recommendedName>
</protein>
<accession>A0A553N2K3</accession>
<organism evidence="6 7">
    <name type="scientific">Danionella cerebrum</name>
    <dbReference type="NCBI Taxonomy" id="2873325"/>
    <lineage>
        <taxon>Eukaryota</taxon>
        <taxon>Metazoa</taxon>
        <taxon>Chordata</taxon>
        <taxon>Craniata</taxon>
        <taxon>Vertebrata</taxon>
        <taxon>Euteleostomi</taxon>
        <taxon>Actinopterygii</taxon>
        <taxon>Neopterygii</taxon>
        <taxon>Teleostei</taxon>
        <taxon>Ostariophysi</taxon>
        <taxon>Cypriniformes</taxon>
        <taxon>Danionidae</taxon>
        <taxon>Danioninae</taxon>
        <taxon>Danionella</taxon>
    </lineage>
</organism>
<comment type="caution">
    <text evidence="6">The sequence shown here is derived from an EMBL/GenBank/DDBJ whole genome shotgun (WGS) entry which is preliminary data.</text>
</comment>
<dbReference type="OrthoDB" id="5296287at2759"/>
<feature type="transmembrane region" description="Helical" evidence="5">
    <location>
        <begin position="191"/>
        <end position="209"/>
    </location>
</feature>
<evidence type="ECO:0008006" key="8">
    <source>
        <dbReference type="Google" id="ProtNLM"/>
    </source>
</evidence>
<evidence type="ECO:0000256" key="3">
    <source>
        <dbReference type="ARBA" id="ARBA00022989"/>
    </source>
</evidence>
<sequence length="430" mass="47597">MDTNGDVFRRIPGPLQRHVYLILTLPIFFTALTFFVDVFTLHITPCSEDTTWNRTVERNVSTGDLGSGQRCAEANQFARGQATFMTGLLIGSLFSGAISDKYGKKVVLICCAAVHAVVSVIVAFLPFLPVYLSARGISGVTCCAIHICTYRVEWSLPKLRIWPPTIFSFIFSLGMMALAAVAFLSSSWMQFHLALGIPQILFLPLYFYLPESPRWLLLNRKMKTIENYQNRSTEDKHHLALLLESLDNKIQKSLPEKPSMKTKSSFTNLTSPIILLRITIMSYIGGAFFAASIPVEAMGPQAVHNVLAVTQWHFLYAVPPCGYILGYIMQQKCIGLVSLCYRVASVINAVMSPEDGIPLPAMISYSSGPIIGAALCLLLPETSGIPLPDTVEDCKKQPRLMPKCFDRCQHAADASFTEEEKQKESLPLSA</sequence>
<reference evidence="6 7" key="1">
    <citation type="journal article" date="2019" name="Sci. Data">
        <title>Hybrid genome assembly and annotation of Danionella translucida.</title>
        <authorList>
            <person name="Kadobianskyi M."/>
            <person name="Schulze L."/>
            <person name="Schuelke M."/>
            <person name="Judkewitz B."/>
        </authorList>
    </citation>
    <scope>NUCLEOTIDE SEQUENCE [LARGE SCALE GENOMIC DNA]</scope>
    <source>
        <strain evidence="6 7">Bolton</strain>
    </source>
</reference>
<keyword evidence="7" id="KW-1185">Reference proteome</keyword>
<dbReference type="InterPro" id="IPR036259">
    <property type="entry name" value="MFS_trans_sf"/>
</dbReference>
<feature type="transmembrane region" description="Helical" evidence="5">
    <location>
        <begin position="106"/>
        <end position="128"/>
    </location>
</feature>
<feature type="transmembrane region" description="Helical" evidence="5">
    <location>
        <begin position="306"/>
        <end position="326"/>
    </location>
</feature>
<keyword evidence="3 5" id="KW-1133">Transmembrane helix</keyword>
<dbReference type="PANTHER" id="PTHR24064">
    <property type="entry name" value="SOLUTE CARRIER FAMILY 22 MEMBER"/>
    <property type="match status" value="1"/>
</dbReference>
<evidence type="ECO:0000256" key="1">
    <source>
        <dbReference type="ARBA" id="ARBA00004141"/>
    </source>
</evidence>
<name>A0A553N2K3_9TELE</name>
<feature type="transmembrane region" description="Helical" evidence="5">
    <location>
        <begin position="19"/>
        <end position="43"/>
    </location>
</feature>
<dbReference type="InterPro" id="IPR005828">
    <property type="entry name" value="MFS_sugar_transport-like"/>
</dbReference>
<evidence type="ECO:0000256" key="2">
    <source>
        <dbReference type="ARBA" id="ARBA00022692"/>
    </source>
</evidence>
<gene>
    <name evidence="6" type="ORF">DNTS_027401</name>
</gene>
<feature type="transmembrane region" description="Helical" evidence="5">
    <location>
        <begin position="164"/>
        <end position="185"/>
    </location>
</feature>
<feature type="transmembrane region" description="Helical" evidence="5">
    <location>
        <begin position="134"/>
        <end position="152"/>
    </location>
</feature>
<comment type="subcellular location">
    <subcellularLocation>
        <location evidence="1">Membrane</location>
        <topology evidence="1">Multi-pass membrane protein</topology>
    </subcellularLocation>
</comment>
<dbReference type="SUPFAM" id="SSF103473">
    <property type="entry name" value="MFS general substrate transporter"/>
    <property type="match status" value="1"/>
</dbReference>
<dbReference type="EMBL" id="SRMA01027109">
    <property type="protein sequence ID" value="TRY59660.1"/>
    <property type="molecule type" value="Genomic_DNA"/>
</dbReference>
<dbReference type="Pfam" id="PF00083">
    <property type="entry name" value="Sugar_tr"/>
    <property type="match status" value="1"/>
</dbReference>
<evidence type="ECO:0000313" key="6">
    <source>
        <dbReference type="EMBL" id="TRY59660.1"/>
    </source>
</evidence>
<dbReference type="Gene3D" id="1.20.1250.20">
    <property type="entry name" value="MFS general substrate transporter like domains"/>
    <property type="match status" value="1"/>
</dbReference>
<feature type="transmembrane region" description="Helical" evidence="5">
    <location>
        <begin position="274"/>
        <end position="294"/>
    </location>
</feature>
<evidence type="ECO:0000256" key="4">
    <source>
        <dbReference type="ARBA" id="ARBA00023136"/>
    </source>
</evidence>
<dbReference type="Proteomes" id="UP000316079">
    <property type="component" value="Unassembled WGS sequence"/>
</dbReference>
<evidence type="ECO:0000313" key="7">
    <source>
        <dbReference type="Proteomes" id="UP000316079"/>
    </source>
</evidence>
<dbReference type="GO" id="GO:0022857">
    <property type="term" value="F:transmembrane transporter activity"/>
    <property type="evidence" value="ECO:0007669"/>
    <property type="project" value="InterPro"/>
</dbReference>
<evidence type="ECO:0000256" key="5">
    <source>
        <dbReference type="SAM" id="Phobius"/>
    </source>
</evidence>